<evidence type="ECO:0000256" key="5">
    <source>
        <dbReference type="ARBA" id="ARBA00022842"/>
    </source>
</evidence>
<keyword evidence="5 9" id="KW-0460">Magnesium</keyword>
<gene>
    <name evidence="9" type="primary">cas1</name>
    <name evidence="10" type="ORF">J2Z20_003630</name>
</gene>
<feature type="binding site" evidence="9">
    <location>
        <position position="234"/>
    </location>
    <ligand>
        <name>Mn(2+)</name>
        <dbReference type="ChEBI" id="CHEBI:29035"/>
    </ligand>
</feature>
<keyword evidence="1 9" id="KW-0540">Nuclease</keyword>
<evidence type="ECO:0000256" key="1">
    <source>
        <dbReference type="ARBA" id="ARBA00022722"/>
    </source>
</evidence>
<comment type="subunit">
    <text evidence="9">Homodimer, forms a heterotetramer with a Cas2 homodimer.</text>
</comment>
<evidence type="ECO:0000256" key="8">
    <source>
        <dbReference type="ARBA" id="ARBA00023211"/>
    </source>
</evidence>
<dbReference type="NCBIfam" id="TIGR00287">
    <property type="entry name" value="cas1"/>
    <property type="match status" value="1"/>
</dbReference>
<dbReference type="InterPro" id="IPR042206">
    <property type="entry name" value="CRISPR-assoc_Cas1_C"/>
</dbReference>
<evidence type="ECO:0000256" key="7">
    <source>
        <dbReference type="ARBA" id="ARBA00023125"/>
    </source>
</evidence>
<evidence type="ECO:0000256" key="6">
    <source>
        <dbReference type="ARBA" id="ARBA00023118"/>
    </source>
</evidence>
<proteinExistence type="inferred from homology"/>
<keyword evidence="4 9" id="KW-0378">Hydrolase</keyword>
<evidence type="ECO:0000256" key="4">
    <source>
        <dbReference type="ARBA" id="ARBA00022801"/>
    </source>
</evidence>
<evidence type="ECO:0000313" key="11">
    <source>
        <dbReference type="Proteomes" id="UP001519273"/>
    </source>
</evidence>
<evidence type="ECO:0000256" key="9">
    <source>
        <dbReference type="HAMAP-Rule" id="MF_01470"/>
    </source>
</evidence>
<comment type="caution">
    <text evidence="10">The sequence shown here is derived from an EMBL/GenBank/DDBJ whole genome shotgun (WGS) entry which is preliminary data.</text>
</comment>
<comment type="function">
    <text evidence="9">CRISPR (clustered regularly interspaced short palindromic repeat), is an adaptive immune system that provides protection against mobile genetic elements (viruses, transposable elements and conjugative plasmids). CRISPR clusters contain spacers, sequences complementary to antecedent mobile elements, and target invading nucleic acids. CRISPR clusters are transcribed and processed into CRISPR RNA (crRNA). Acts as a dsDNA endonuclease. Involved in the integration of spacer DNA into the CRISPR cassette.</text>
</comment>
<dbReference type="PANTHER" id="PTHR43219:SF2">
    <property type="entry name" value="CRISPR-ASSOCIATED ENDONUCLEASE CAS1"/>
    <property type="match status" value="1"/>
</dbReference>
<name>A0ABS4H822_9BACL</name>
<keyword evidence="7 9" id="KW-0238">DNA-binding</keyword>
<keyword evidence="6 9" id="KW-0051">Antiviral defense</keyword>
<dbReference type="HAMAP" id="MF_01470">
    <property type="entry name" value="Cas1"/>
    <property type="match status" value="1"/>
</dbReference>
<dbReference type="InterPro" id="IPR042211">
    <property type="entry name" value="CRISPR-assoc_Cas1_N"/>
</dbReference>
<dbReference type="Proteomes" id="UP001519273">
    <property type="component" value="Unassembled WGS sequence"/>
</dbReference>
<comment type="cofactor">
    <cofactor evidence="9">
        <name>Mg(2+)</name>
        <dbReference type="ChEBI" id="CHEBI:18420"/>
    </cofactor>
    <cofactor evidence="9">
        <name>Mn(2+)</name>
        <dbReference type="ChEBI" id="CHEBI:29035"/>
    </cofactor>
</comment>
<dbReference type="Pfam" id="PF01867">
    <property type="entry name" value="Cas_Cas1"/>
    <property type="match status" value="1"/>
</dbReference>
<dbReference type="InterPro" id="IPR002729">
    <property type="entry name" value="CRISPR-assoc_Cas1"/>
</dbReference>
<keyword evidence="2 9" id="KW-0479">Metal-binding</keyword>
<dbReference type="Gene3D" id="3.100.10.20">
    <property type="entry name" value="CRISPR-associated endonuclease Cas1, N-terminal domain"/>
    <property type="match status" value="1"/>
</dbReference>
<organism evidence="10 11">
    <name type="scientific">Paenibacillus sediminis</name>
    <dbReference type="NCBI Taxonomy" id="664909"/>
    <lineage>
        <taxon>Bacteria</taxon>
        <taxon>Bacillati</taxon>
        <taxon>Bacillota</taxon>
        <taxon>Bacilli</taxon>
        <taxon>Bacillales</taxon>
        <taxon>Paenibacillaceae</taxon>
        <taxon>Paenibacillus</taxon>
    </lineage>
</organism>
<keyword evidence="3 9" id="KW-0255">Endonuclease</keyword>
<keyword evidence="11" id="KW-1185">Reference proteome</keyword>
<comment type="similarity">
    <text evidence="9">Belongs to the CRISPR-associated endonuclease Cas1 family.</text>
</comment>
<dbReference type="NCBIfam" id="TIGR03641">
    <property type="entry name" value="cas1_HMARI"/>
    <property type="match status" value="1"/>
</dbReference>
<accession>A0ABS4H822</accession>
<sequence>MNRDVFIFSKGRLHRKNNTLYFADEHGKSQPLPVEQTENLHLFGQIDFNTSLLHILTQHDVRLHVYNYYGYYDGTYYPRNSQVSGYTKVQQSAHYLDLSKRLYLAKAFIQGAVHHMQRNLRKHGEESRSYVDTMASRAALLEEASSIAQVMGIEGQCRQIYYEGLPILVRNNFTWEHRSKRPPHNPLNALISFGNGLMYTTVVSELYKTALDPSISYLHEPSSKRFSLSLDVAEIFKPFLVDPLIFSLVNNRRIQEKHFKNDEGIVHLNDEGRKIFLAAYDEKMKSTFKHRKLNRMVSYRYLIRLESYKLIKHIIGDEKYKPFKAWW</sequence>
<evidence type="ECO:0000256" key="3">
    <source>
        <dbReference type="ARBA" id="ARBA00022759"/>
    </source>
</evidence>
<reference evidence="10 11" key="1">
    <citation type="submission" date="2021-03" db="EMBL/GenBank/DDBJ databases">
        <title>Genomic Encyclopedia of Type Strains, Phase IV (KMG-IV): sequencing the most valuable type-strain genomes for metagenomic binning, comparative biology and taxonomic classification.</title>
        <authorList>
            <person name="Goeker M."/>
        </authorList>
    </citation>
    <scope>NUCLEOTIDE SEQUENCE [LARGE SCALE GENOMIC DNA]</scope>
    <source>
        <strain evidence="10 11">DSM 23491</strain>
    </source>
</reference>
<feature type="binding site" evidence="9">
    <location>
        <position position="154"/>
    </location>
    <ligand>
        <name>Mn(2+)</name>
        <dbReference type="ChEBI" id="CHEBI:29035"/>
    </ligand>
</feature>
<dbReference type="InterPro" id="IPR019858">
    <property type="entry name" value="CRISPR-assoc_Cas1_HMARI/TNEAP"/>
</dbReference>
<keyword evidence="8 9" id="KW-0464">Manganese</keyword>
<evidence type="ECO:0000256" key="2">
    <source>
        <dbReference type="ARBA" id="ARBA00022723"/>
    </source>
</evidence>
<protein>
    <recommendedName>
        <fullName evidence="9">CRISPR-associated endonuclease Cas1</fullName>
        <ecNumber evidence="9">3.1.-.-</ecNumber>
    </recommendedName>
</protein>
<feature type="binding site" evidence="9">
    <location>
        <position position="219"/>
    </location>
    <ligand>
        <name>Mn(2+)</name>
        <dbReference type="ChEBI" id="CHEBI:29035"/>
    </ligand>
</feature>
<dbReference type="EMBL" id="JAGGKP010000025">
    <property type="protein sequence ID" value="MBP1938688.1"/>
    <property type="molecule type" value="Genomic_DNA"/>
</dbReference>
<dbReference type="Gene3D" id="1.20.120.920">
    <property type="entry name" value="CRISPR-associated endonuclease Cas1, C-terminal domain"/>
    <property type="match status" value="1"/>
</dbReference>
<evidence type="ECO:0000313" key="10">
    <source>
        <dbReference type="EMBL" id="MBP1938688.1"/>
    </source>
</evidence>
<dbReference type="PANTHER" id="PTHR43219">
    <property type="entry name" value="CRISPR-ASSOCIATED ENDONUCLEASE CAS1"/>
    <property type="match status" value="1"/>
</dbReference>
<dbReference type="EC" id="3.1.-.-" evidence="9"/>
<dbReference type="RefSeq" id="WP_209853414.1">
    <property type="nucleotide sequence ID" value="NZ_CBCRVE010000027.1"/>
</dbReference>